<dbReference type="InterPro" id="IPR013815">
    <property type="entry name" value="ATP_grasp_subdomain_1"/>
</dbReference>
<dbReference type="Proteomes" id="UP000861567">
    <property type="component" value="Unassembled WGS sequence"/>
</dbReference>
<gene>
    <name evidence="1" type="ORF">I8Y58_000925</name>
</gene>
<dbReference type="AlphaFoldDB" id="A0AAN5R4B0"/>
<dbReference type="EMBL" id="DACSEI010000006">
    <property type="protein sequence ID" value="HAT1595719.1"/>
    <property type="molecule type" value="Genomic_DNA"/>
</dbReference>
<dbReference type="Gene3D" id="3.30.1490.20">
    <property type="entry name" value="ATP-grasp fold, A domain"/>
    <property type="match status" value="1"/>
</dbReference>
<dbReference type="Gene3D" id="3.30.470.20">
    <property type="entry name" value="ATP-grasp fold, B domain"/>
    <property type="match status" value="1"/>
</dbReference>
<dbReference type="SUPFAM" id="SSF56059">
    <property type="entry name" value="Glutathione synthetase ATP-binding domain-like"/>
    <property type="match status" value="1"/>
</dbReference>
<evidence type="ECO:0000313" key="1">
    <source>
        <dbReference type="EMBL" id="HAT1595719.1"/>
    </source>
</evidence>
<proteinExistence type="predicted"/>
<reference evidence="1" key="2">
    <citation type="submission" date="2020-11" db="EMBL/GenBank/DDBJ databases">
        <authorList>
            <consortium name="NCBI Pathogen Detection Project"/>
        </authorList>
    </citation>
    <scope>NUCLEOTIDE SEQUENCE</scope>
    <source>
        <strain evidence="1">D3612</strain>
    </source>
</reference>
<dbReference type="Gene3D" id="3.40.50.20">
    <property type="match status" value="1"/>
</dbReference>
<sequence>MKALVTGARLPAALEIASGLSALGIEVFAADSLFFSPTGSSRSVIQYLRFPSPRFYFNKFRKTVLEWVDKYSIDLIIPVSEEIFYLAMLHEDLNPNCTLFAPSLPFLRACHSKWDILELANNCNIISPKTVLITSKEALYCVTKQFSKYIIKPEFSRGAYDLLFNADQFKEQTKISEQHRWLVQEYVTGQELCSYSIASKGNLLAHTVYEPLYRVGSGASLYFKPIENSLLNDYVEHFVKSYSYTGQLSFDF</sequence>
<protein>
    <recommendedName>
        <fullName evidence="3">ATP-grasp domain-containing protein</fullName>
    </recommendedName>
</protein>
<name>A0AAN5R4B0_LEGPN</name>
<organism evidence="1 2">
    <name type="scientific">Legionella pneumophila</name>
    <dbReference type="NCBI Taxonomy" id="446"/>
    <lineage>
        <taxon>Bacteria</taxon>
        <taxon>Pseudomonadati</taxon>
        <taxon>Pseudomonadota</taxon>
        <taxon>Gammaproteobacteria</taxon>
        <taxon>Legionellales</taxon>
        <taxon>Legionellaceae</taxon>
        <taxon>Legionella</taxon>
    </lineage>
</organism>
<dbReference type="GO" id="GO:0005524">
    <property type="term" value="F:ATP binding"/>
    <property type="evidence" value="ECO:0007669"/>
    <property type="project" value="InterPro"/>
</dbReference>
<evidence type="ECO:0008006" key="3">
    <source>
        <dbReference type="Google" id="ProtNLM"/>
    </source>
</evidence>
<evidence type="ECO:0000313" key="2">
    <source>
        <dbReference type="Proteomes" id="UP000861567"/>
    </source>
</evidence>
<comment type="caution">
    <text evidence="1">The sequence shown here is derived from an EMBL/GenBank/DDBJ whole genome shotgun (WGS) entry which is preliminary data.</text>
</comment>
<reference evidence="1" key="1">
    <citation type="journal article" date="2018" name="Genome Biol.">
        <title>SKESA: strategic k-mer extension for scrupulous assemblies.</title>
        <authorList>
            <person name="Souvorov A."/>
            <person name="Agarwala R."/>
            <person name="Lipman D.J."/>
        </authorList>
    </citation>
    <scope>NUCLEOTIDE SEQUENCE</scope>
    <source>
        <strain evidence="1">D3612</strain>
    </source>
</reference>
<dbReference type="GO" id="GO:0003824">
    <property type="term" value="F:catalytic activity"/>
    <property type="evidence" value="ECO:0007669"/>
    <property type="project" value="UniProtKB-ARBA"/>
</dbReference>
<accession>A0AAN5R4B0</accession>